<keyword evidence="10" id="KW-1185">Reference proteome</keyword>
<dbReference type="InterPro" id="IPR050493">
    <property type="entry name" value="FAD-dep_Monooxygenase_BioMet"/>
</dbReference>
<keyword evidence="7" id="KW-1133">Transmembrane helix</keyword>
<dbReference type="PANTHER" id="PTHR13789:SF238">
    <property type="entry name" value="PUTATIVE (AFU_ORTHOLOGUE AFUA_2G01680)-RELATED"/>
    <property type="match status" value="1"/>
</dbReference>
<protein>
    <submittedName>
        <fullName evidence="9">Uu.00g086090.m01.CDS01</fullName>
    </submittedName>
</protein>
<organism evidence="9 10">
    <name type="scientific">Anthostomella pinea</name>
    <dbReference type="NCBI Taxonomy" id="933095"/>
    <lineage>
        <taxon>Eukaryota</taxon>
        <taxon>Fungi</taxon>
        <taxon>Dikarya</taxon>
        <taxon>Ascomycota</taxon>
        <taxon>Pezizomycotina</taxon>
        <taxon>Sordariomycetes</taxon>
        <taxon>Xylariomycetidae</taxon>
        <taxon>Xylariales</taxon>
        <taxon>Xylariaceae</taxon>
        <taxon>Anthostomella</taxon>
    </lineage>
</organism>
<dbReference type="Proteomes" id="UP001295740">
    <property type="component" value="Unassembled WGS sequence"/>
</dbReference>
<dbReference type="InterPro" id="IPR002938">
    <property type="entry name" value="FAD-bd"/>
</dbReference>
<evidence type="ECO:0000256" key="2">
    <source>
        <dbReference type="ARBA" id="ARBA00007992"/>
    </source>
</evidence>
<evidence type="ECO:0000259" key="8">
    <source>
        <dbReference type="Pfam" id="PF01494"/>
    </source>
</evidence>
<evidence type="ECO:0000313" key="10">
    <source>
        <dbReference type="Proteomes" id="UP001295740"/>
    </source>
</evidence>
<comment type="caution">
    <text evidence="9">The sequence shown here is derived from an EMBL/GenBank/DDBJ whole genome shotgun (WGS) entry which is preliminary data.</text>
</comment>
<dbReference type="GO" id="GO:0071949">
    <property type="term" value="F:FAD binding"/>
    <property type="evidence" value="ECO:0007669"/>
    <property type="project" value="InterPro"/>
</dbReference>
<keyword evidence="4" id="KW-0274">FAD</keyword>
<evidence type="ECO:0000256" key="5">
    <source>
        <dbReference type="ARBA" id="ARBA00023002"/>
    </source>
</evidence>
<comment type="similarity">
    <text evidence="2">Belongs to the paxM FAD-dependent monooxygenase family.</text>
</comment>
<evidence type="ECO:0000256" key="3">
    <source>
        <dbReference type="ARBA" id="ARBA00022630"/>
    </source>
</evidence>
<keyword evidence="3" id="KW-0285">Flavoprotein</keyword>
<keyword evidence="7" id="KW-0812">Transmembrane</keyword>
<evidence type="ECO:0000313" key="9">
    <source>
        <dbReference type="EMBL" id="CAJ2507423.1"/>
    </source>
</evidence>
<reference evidence="9" key="1">
    <citation type="submission" date="2023-10" db="EMBL/GenBank/DDBJ databases">
        <authorList>
            <person name="Hackl T."/>
        </authorList>
    </citation>
    <scope>NUCLEOTIDE SEQUENCE</scope>
</reference>
<dbReference type="EMBL" id="CAUWAG010000010">
    <property type="protein sequence ID" value="CAJ2507423.1"/>
    <property type="molecule type" value="Genomic_DNA"/>
</dbReference>
<evidence type="ECO:0000256" key="4">
    <source>
        <dbReference type="ARBA" id="ARBA00022827"/>
    </source>
</evidence>
<accession>A0AAI8VM51</accession>
<evidence type="ECO:0000256" key="1">
    <source>
        <dbReference type="ARBA" id="ARBA00005179"/>
    </source>
</evidence>
<dbReference type="AlphaFoldDB" id="A0AAI8VM51"/>
<name>A0AAI8VM51_9PEZI</name>
<comment type="pathway">
    <text evidence="1">Secondary metabolite biosynthesis.</text>
</comment>
<keyword evidence="6" id="KW-0503">Monooxygenase</keyword>
<sequence>MTTNSEFRTNFYVCIVGSGLVGLACGILLRRHGFKVTILQKDLTLGTLGAGIQLHPNALRVLKDLGVYDKVRAVSILPQAIILKEYKTGQVLHTQDLLQATEKYDAPVVTIHRARLLGILYAEAIARGVVIRHGVSIDVAGVDLAGGVLRLAGPSEEIIHADLVVGADGANSVIREAVTGGKPAVVPHGKVVNRILVDEAAIMARPRLRHLIERPNIVVWLGPGGQAVTYGLDGTFNIAFTWPWSADPKDAFFGPQKVDFEEFKKGLAAWEPDLRELMELGGDALRWMFFEHPGDGEETPWLDPSGRLCIVGDAAHQVLPYLAQGAALGFESASILAHLLGKTESEQQVRDCLDVYQRLRKERTGHVVRASLKTSRLWQLPDGPLKDERDREFLNEVPSAGYPNFLADPFFREWLWGFDAKAAAGEAWARYEQERV</sequence>
<proteinExistence type="inferred from homology"/>
<dbReference type="PANTHER" id="PTHR13789">
    <property type="entry name" value="MONOOXYGENASE"/>
    <property type="match status" value="1"/>
</dbReference>
<dbReference type="Pfam" id="PF01494">
    <property type="entry name" value="FAD_binding_3"/>
    <property type="match status" value="2"/>
</dbReference>
<evidence type="ECO:0000256" key="6">
    <source>
        <dbReference type="ARBA" id="ARBA00023033"/>
    </source>
</evidence>
<dbReference type="GO" id="GO:0004497">
    <property type="term" value="F:monooxygenase activity"/>
    <property type="evidence" value="ECO:0007669"/>
    <property type="project" value="UniProtKB-KW"/>
</dbReference>
<keyword evidence="7" id="KW-0472">Membrane</keyword>
<feature type="transmembrane region" description="Helical" evidence="7">
    <location>
        <begin position="12"/>
        <end position="29"/>
    </location>
</feature>
<evidence type="ECO:0000256" key="7">
    <source>
        <dbReference type="SAM" id="Phobius"/>
    </source>
</evidence>
<gene>
    <name evidence="9" type="ORF">KHLLAP_LOCUS7891</name>
</gene>
<feature type="domain" description="FAD-binding" evidence="8">
    <location>
        <begin position="305"/>
        <end position="370"/>
    </location>
</feature>
<dbReference type="PRINTS" id="PR00420">
    <property type="entry name" value="RNGMNOXGNASE"/>
</dbReference>
<keyword evidence="5" id="KW-0560">Oxidoreductase</keyword>
<dbReference type="InterPro" id="IPR036188">
    <property type="entry name" value="FAD/NAD-bd_sf"/>
</dbReference>
<feature type="domain" description="FAD-binding" evidence="8">
    <location>
        <begin position="13"/>
        <end position="179"/>
    </location>
</feature>
<dbReference type="SUPFAM" id="SSF51905">
    <property type="entry name" value="FAD/NAD(P)-binding domain"/>
    <property type="match status" value="1"/>
</dbReference>
<dbReference type="Gene3D" id="3.50.50.60">
    <property type="entry name" value="FAD/NAD(P)-binding domain"/>
    <property type="match status" value="1"/>
</dbReference>